<keyword evidence="2" id="KW-1185">Reference proteome</keyword>
<protein>
    <submittedName>
        <fullName evidence="1">Sulfur carrier protein ThiS</fullName>
    </submittedName>
</protein>
<evidence type="ECO:0000313" key="2">
    <source>
        <dbReference type="Proteomes" id="UP001329915"/>
    </source>
</evidence>
<gene>
    <name evidence="1" type="primary">thiS</name>
    <name evidence="1" type="ORF">MFMK1_001421</name>
</gene>
<dbReference type="CDD" id="cd00565">
    <property type="entry name" value="Ubl_ThiS"/>
    <property type="match status" value="1"/>
</dbReference>
<dbReference type="AlphaFoldDB" id="A0AAU0UKK5"/>
<dbReference type="InterPro" id="IPR003749">
    <property type="entry name" value="ThiS/MoaD-like"/>
</dbReference>
<dbReference type="InterPro" id="IPR012675">
    <property type="entry name" value="Beta-grasp_dom_sf"/>
</dbReference>
<dbReference type="InterPro" id="IPR016155">
    <property type="entry name" value="Mopterin_synth/thiamin_S_b"/>
</dbReference>
<accession>A0AAU0UKK5</accession>
<organism evidence="1 2">
    <name type="scientific">Metallumcola ferriviriculae</name>
    <dbReference type="NCBI Taxonomy" id="3039180"/>
    <lineage>
        <taxon>Bacteria</taxon>
        <taxon>Bacillati</taxon>
        <taxon>Bacillota</taxon>
        <taxon>Clostridia</taxon>
        <taxon>Neomoorellales</taxon>
        <taxon>Desulfitibacteraceae</taxon>
        <taxon>Metallumcola</taxon>
    </lineage>
</organism>
<dbReference type="PANTHER" id="PTHR34472">
    <property type="entry name" value="SULFUR CARRIER PROTEIN THIS"/>
    <property type="match status" value="1"/>
</dbReference>
<dbReference type="Pfam" id="PF02597">
    <property type="entry name" value="ThiS"/>
    <property type="match status" value="1"/>
</dbReference>
<sequence length="64" mass="6997">MIVNGKEMNIPSGTTISALLKKLKINAERVVVQVNQEIISAQRFEKVILDAEDKIEIISFVGGG</sequence>
<name>A0AAU0UKK5_9FIRM</name>
<reference evidence="1 2" key="1">
    <citation type="submission" date="2023-04" db="EMBL/GenBank/DDBJ databases">
        <authorList>
            <person name="Hsu D."/>
        </authorList>
    </citation>
    <scope>NUCLEOTIDE SEQUENCE [LARGE SCALE GENOMIC DNA]</scope>
    <source>
        <strain evidence="1 2">MK1</strain>
    </source>
</reference>
<dbReference type="RefSeq" id="WP_366924444.1">
    <property type="nucleotide sequence ID" value="NZ_CP121694.1"/>
</dbReference>
<dbReference type="Gene3D" id="3.10.20.30">
    <property type="match status" value="1"/>
</dbReference>
<dbReference type="SUPFAM" id="SSF54285">
    <property type="entry name" value="MoaD/ThiS"/>
    <property type="match status" value="1"/>
</dbReference>
<dbReference type="Proteomes" id="UP001329915">
    <property type="component" value="Chromosome"/>
</dbReference>
<dbReference type="InterPro" id="IPR010035">
    <property type="entry name" value="Thi_S"/>
</dbReference>
<dbReference type="PANTHER" id="PTHR34472:SF1">
    <property type="entry name" value="SULFUR CARRIER PROTEIN THIS"/>
    <property type="match status" value="1"/>
</dbReference>
<dbReference type="EMBL" id="CP121694">
    <property type="protein sequence ID" value="WRO21611.1"/>
    <property type="molecule type" value="Genomic_DNA"/>
</dbReference>
<dbReference type="KEGG" id="dbc:MFMK1_001421"/>
<evidence type="ECO:0000313" key="1">
    <source>
        <dbReference type="EMBL" id="WRO21611.1"/>
    </source>
</evidence>
<proteinExistence type="predicted"/>
<dbReference type="NCBIfam" id="TIGR01683">
    <property type="entry name" value="thiS"/>
    <property type="match status" value="1"/>
</dbReference>